<feature type="domain" description="Beta-lactamase-related" evidence="4">
    <location>
        <begin position="25"/>
        <end position="333"/>
    </location>
</feature>
<evidence type="ECO:0000313" key="6">
    <source>
        <dbReference type="Proteomes" id="UP000598146"/>
    </source>
</evidence>
<feature type="signal peptide" evidence="3">
    <location>
        <begin position="1"/>
        <end position="18"/>
    </location>
</feature>
<comment type="caution">
    <text evidence="5">The sequence shown here is derived from an EMBL/GenBank/DDBJ whole genome shotgun (WGS) entry which is preliminary data.</text>
</comment>
<name>A0A931C9R8_9ACTN</name>
<dbReference type="PANTHER" id="PTHR46825:SF9">
    <property type="entry name" value="BETA-LACTAMASE-RELATED DOMAIN-CONTAINING PROTEIN"/>
    <property type="match status" value="1"/>
</dbReference>
<dbReference type="AlphaFoldDB" id="A0A931C9R8"/>
<dbReference type="InterPro" id="IPR012338">
    <property type="entry name" value="Beta-lactam/transpept-like"/>
</dbReference>
<evidence type="ECO:0000259" key="4">
    <source>
        <dbReference type="Pfam" id="PF00144"/>
    </source>
</evidence>
<keyword evidence="2" id="KW-0812">Transmembrane</keyword>
<keyword evidence="2" id="KW-0472">Membrane</keyword>
<organism evidence="5 6">
    <name type="scientific">Actinoplanes aureus</name>
    <dbReference type="NCBI Taxonomy" id="2792083"/>
    <lineage>
        <taxon>Bacteria</taxon>
        <taxon>Bacillati</taxon>
        <taxon>Actinomycetota</taxon>
        <taxon>Actinomycetes</taxon>
        <taxon>Micromonosporales</taxon>
        <taxon>Micromonosporaceae</taxon>
        <taxon>Actinoplanes</taxon>
    </lineage>
</organism>
<accession>A0A931C9R8</accession>
<feature type="compositionally biased region" description="Basic residues" evidence="1">
    <location>
        <begin position="502"/>
        <end position="511"/>
    </location>
</feature>
<protein>
    <submittedName>
        <fullName evidence="5">Beta-lactamase family protein</fullName>
    </submittedName>
</protein>
<sequence length="511" mass="53426">MILAVLSAVPVIPARAVAAVDAAAIDAVVRDYRQATRIPGVAVAVTRGRDVVRTAGFGRTADGMALTDRTVTPIASLSKSITALAVMQLVEAGQVRLDAPVRDHLPEFTLADERASAITVRQLLEQTSGLSDTTNRARSRPVPGTLRETVAAMRSARLAADPGTRYEYHNPNYQVAARLVEVVDGRSFDDYLRHHVFGPLGMTDSRTIGTPAEAPAAVRGHRMIAGMPVAVPEPPDFGNGSGGVLSTARDMAAWLIAQTTGDTPILSPAGIAATHRPGAHGTYGLGWDIGETPAGAPLVEHTGGLITATAYQAVLPAQGYGIAVMANAGSQYGDASALGARLIDLIEGRPGPAPEGTAALIGIDVVLLLLTVGVAGVVVRGIRRARCWASYHRLGRPATVARLLPYLLPLTLLVTLDRVVSFLYRGQDIAWRQTLYLFPAFTLLLAIATVGCIAVLAARLYGTCTPRRGQPAEPPAEQAAAAKQRRPTGVGEPPVGQAAAAAKRRRPTGGG</sequence>
<feature type="transmembrane region" description="Helical" evidence="2">
    <location>
        <begin position="436"/>
        <end position="458"/>
    </location>
</feature>
<feature type="transmembrane region" description="Helical" evidence="2">
    <location>
        <begin position="359"/>
        <end position="382"/>
    </location>
</feature>
<dbReference type="Gene3D" id="3.40.710.10">
    <property type="entry name" value="DD-peptidase/beta-lactamase superfamily"/>
    <property type="match status" value="1"/>
</dbReference>
<proteinExistence type="predicted"/>
<dbReference type="Pfam" id="PF00144">
    <property type="entry name" value="Beta-lactamase"/>
    <property type="match status" value="1"/>
</dbReference>
<evidence type="ECO:0000256" key="1">
    <source>
        <dbReference type="SAM" id="MobiDB-lite"/>
    </source>
</evidence>
<evidence type="ECO:0000256" key="2">
    <source>
        <dbReference type="SAM" id="Phobius"/>
    </source>
</evidence>
<evidence type="ECO:0000256" key="3">
    <source>
        <dbReference type="SAM" id="SignalP"/>
    </source>
</evidence>
<feature type="chain" id="PRO_5036975774" evidence="3">
    <location>
        <begin position="19"/>
        <end position="511"/>
    </location>
</feature>
<gene>
    <name evidence="5" type="ORF">I4J89_25290</name>
</gene>
<dbReference type="EMBL" id="JADQTO010000012">
    <property type="protein sequence ID" value="MBG0564769.1"/>
    <property type="molecule type" value="Genomic_DNA"/>
</dbReference>
<feature type="transmembrane region" description="Helical" evidence="2">
    <location>
        <begin position="403"/>
        <end position="424"/>
    </location>
</feature>
<keyword evidence="6" id="KW-1185">Reference proteome</keyword>
<dbReference type="InterPro" id="IPR001466">
    <property type="entry name" value="Beta-lactam-related"/>
</dbReference>
<dbReference type="InterPro" id="IPR050491">
    <property type="entry name" value="AmpC-like"/>
</dbReference>
<dbReference type="Proteomes" id="UP000598146">
    <property type="component" value="Unassembled WGS sequence"/>
</dbReference>
<dbReference type="PANTHER" id="PTHR46825">
    <property type="entry name" value="D-ALANYL-D-ALANINE-CARBOXYPEPTIDASE/ENDOPEPTIDASE AMPH"/>
    <property type="match status" value="1"/>
</dbReference>
<evidence type="ECO:0000313" key="5">
    <source>
        <dbReference type="EMBL" id="MBG0564769.1"/>
    </source>
</evidence>
<reference evidence="5" key="1">
    <citation type="submission" date="2020-11" db="EMBL/GenBank/DDBJ databases">
        <title>Isolation and identification of active actinomycetes.</title>
        <authorList>
            <person name="Sun X."/>
        </authorList>
    </citation>
    <scope>NUCLEOTIDE SEQUENCE</scope>
    <source>
        <strain evidence="5">NEAU-A11</strain>
    </source>
</reference>
<keyword evidence="3" id="KW-0732">Signal</keyword>
<keyword evidence="2" id="KW-1133">Transmembrane helix</keyword>
<dbReference type="SUPFAM" id="SSF56601">
    <property type="entry name" value="beta-lactamase/transpeptidase-like"/>
    <property type="match status" value="1"/>
</dbReference>
<feature type="region of interest" description="Disordered" evidence="1">
    <location>
        <begin position="467"/>
        <end position="511"/>
    </location>
</feature>